<feature type="region of interest" description="Disordered" evidence="1">
    <location>
        <begin position="78"/>
        <end position="109"/>
    </location>
</feature>
<protein>
    <submittedName>
        <fullName evidence="2">Aaa family ATPase</fullName>
    </submittedName>
</protein>
<dbReference type="InterPro" id="IPR027417">
    <property type="entry name" value="P-loop_NTPase"/>
</dbReference>
<sequence length="432" mass="48320">MAGQAPLPEQVRIRSMYLRAIFPKNPILDSYSPIDAMGAKTMTRSFKVLAISAPTIRDRYAEWKERLDARFEPAHENKEYCGNSDGMTNTRDGEGNYNEDKGEEEEQQGGIGEAIEACNTPSLVVLGHLECLLEFFDTTISSKLAYLSSSSCQTVYLNDLWHLFAPGENVVDSDGKQAYRVIKYNFKEQQSPVHCVDECCFGETVYNDSAVDTKRMEDYMEGLYSDSHSQGKLPSLAVFPRLPEELDMPERDLSDEDLMIMSHKVFGFVLRNRKWAQLDVGYLSPINVPEGAYGGHAAIEAEISSDDKDRDDDSDFDDGDEKKKNKTAFGRKGLIILLHGAPGVRKTTTAGSTAKEVESALETNFALASRWGCILLLDEADVFLAARKKEDFQRNGLVAGKFPKPNFLRTYPSSVYTLLPLVPTSHRNLNRC</sequence>
<evidence type="ECO:0000256" key="1">
    <source>
        <dbReference type="SAM" id="MobiDB-lite"/>
    </source>
</evidence>
<feature type="region of interest" description="Disordered" evidence="1">
    <location>
        <begin position="301"/>
        <end position="324"/>
    </location>
</feature>
<dbReference type="PANTHER" id="PTHR46411">
    <property type="entry name" value="FAMILY ATPASE, PUTATIVE-RELATED"/>
    <property type="match status" value="1"/>
</dbReference>
<gene>
    <name evidence="2" type="ORF">MKZ38_005786</name>
</gene>
<evidence type="ECO:0000313" key="3">
    <source>
        <dbReference type="Proteomes" id="UP001201980"/>
    </source>
</evidence>
<comment type="caution">
    <text evidence="2">The sequence shown here is derived from an EMBL/GenBank/DDBJ whole genome shotgun (WGS) entry which is preliminary data.</text>
</comment>
<accession>A0AAD5WX11</accession>
<organism evidence="2 3">
    <name type="scientific">Zalerion maritima</name>
    <dbReference type="NCBI Taxonomy" id="339359"/>
    <lineage>
        <taxon>Eukaryota</taxon>
        <taxon>Fungi</taxon>
        <taxon>Dikarya</taxon>
        <taxon>Ascomycota</taxon>
        <taxon>Pezizomycotina</taxon>
        <taxon>Sordariomycetes</taxon>
        <taxon>Lulworthiomycetidae</taxon>
        <taxon>Lulworthiales</taxon>
        <taxon>Lulworthiaceae</taxon>
        <taxon>Zalerion</taxon>
    </lineage>
</organism>
<reference evidence="2" key="1">
    <citation type="submission" date="2022-07" db="EMBL/GenBank/DDBJ databases">
        <title>Draft genome sequence of Zalerion maritima ATCC 34329, a (micro)plastics degrading marine fungus.</title>
        <authorList>
            <person name="Paco A."/>
            <person name="Goncalves M.F.M."/>
            <person name="Rocha-Santos T.A.P."/>
            <person name="Alves A."/>
        </authorList>
    </citation>
    <scope>NUCLEOTIDE SEQUENCE</scope>
    <source>
        <strain evidence="2">ATCC 34329</strain>
    </source>
</reference>
<feature type="compositionally biased region" description="Basic and acidic residues" evidence="1">
    <location>
        <begin position="91"/>
        <end position="100"/>
    </location>
</feature>
<dbReference type="EMBL" id="JAKWBI020000034">
    <property type="protein sequence ID" value="KAJ2905273.1"/>
    <property type="molecule type" value="Genomic_DNA"/>
</dbReference>
<evidence type="ECO:0000313" key="2">
    <source>
        <dbReference type="EMBL" id="KAJ2905273.1"/>
    </source>
</evidence>
<name>A0AAD5WX11_9PEZI</name>
<dbReference type="PANTHER" id="PTHR46411:SF2">
    <property type="entry name" value="AAA+ ATPASE DOMAIN-CONTAINING PROTEIN"/>
    <property type="match status" value="1"/>
</dbReference>
<dbReference type="Proteomes" id="UP001201980">
    <property type="component" value="Unassembled WGS sequence"/>
</dbReference>
<proteinExistence type="predicted"/>
<keyword evidence="3" id="KW-1185">Reference proteome</keyword>
<feature type="compositionally biased region" description="Acidic residues" evidence="1">
    <location>
        <begin position="309"/>
        <end position="319"/>
    </location>
</feature>
<dbReference type="SUPFAM" id="SSF52540">
    <property type="entry name" value="P-loop containing nucleoside triphosphate hydrolases"/>
    <property type="match status" value="1"/>
</dbReference>
<dbReference type="AlphaFoldDB" id="A0AAD5WX11"/>